<keyword evidence="2" id="KW-1185">Reference proteome</keyword>
<accession>A0AAW2EEN6</accession>
<proteinExistence type="predicted"/>
<dbReference type="EMBL" id="JADYXP020000023">
    <property type="protein sequence ID" value="KAL0101853.1"/>
    <property type="molecule type" value="Genomic_DNA"/>
</dbReference>
<gene>
    <name evidence="1" type="ORF">PUN28_018415</name>
</gene>
<evidence type="ECO:0000313" key="2">
    <source>
        <dbReference type="Proteomes" id="UP001430953"/>
    </source>
</evidence>
<dbReference type="Proteomes" id="UP001430953">
    <property type="component" value="Unassembled WGS sequence"/>
</dbReference>
<comment type="caution">
    <text evidence="1">The sequence shown here is derived from an EMBL/GenBank/DDBJ whole genome shotgun (WGS) entry which is preliminary data.</text>
</comment>
<organism evidence="1 2">
    <name type="scientific">Cardiocondyla obscurior</name>
    <dbReference type="NCBI Taxonomy" id="286306"/>
    <lineage>
        <taxon>Eukaryota</taxon>
        <taxon>Metazoa</taxon>
        <taxon>Ecdysozoa</taxon>
        <taxon>Arthropoda</taxon>
        <taxon>Hexapoda</taxon>
        <taxon>Insecta</taxon>
        <taxon>Pterygota</taxon>
        <taxon>Neoptera</taxon>
        <taxon>Endopterygota</taxon>
        <taxon>Hymenoptera</taxon>
        <taxon>Apocrita</taxon>
        <taxon>Aculeata</taxon>
        <taxon>Formicoidea</taxon>
        <taxon>Formicidae</taxon>
        <taxon>Myrmicinae</taxon>
        <taxon>Cardiocondyla</taxon>
    </lineage>
</organism>
<reference evidence="1 2" key="1">
    <citation type="submission" date="2023-03" db="EMBL/GenBank/DDBJ databases">
        <title>High recombination rates correlate with genetic variation in Cardiocondyla obscurior ants.</title>
        <authorList>
            <person name="Errbii M."/>
        </authorList>
    </citation>
    <scope>NUCLEOTIDE SEQUENCE [LARGE SCALE GENOMIC DNA]</scope>
    <source>
        <strain evidence="1">Alpha-2009</strain>
        <tissue evidence="1">Whole body</tissue>
    </source>
</reference>
<name>A0AAW2EEN6_9HYME</name>
<sequence>MINTVSLSNITDILILILTKDVSNSIALTNIAHRVAAVPASTLENRRDIYIPYTYFRNWSWGGNNNAWGVSGWNNQRGRGSRGGIMPNFYFNFIQ</sequence>
<protein>
    <submittedName>
        <fullName evidence="1">Uncharacterized protein</fullName>
    </submittedName>
</protein>
<evidence type="ECO:0000313" key="1">
    <source>
        <dbReference type="EMBL" id="KAL0101853.1"/>
    </source>
</evidence>
<dbReference type="AlphaFoldDB" id="A0AAW2EEN6"/>